<dbReference type="EMBL" id="KN838812">
    <property type="protein sequence ID" value="KIJ94053.1"/>
    <property type="molecule type" value="Genomic_DNA"/>
</dbReference>
<organism evidence="1 2">
    <name type="scientific">Laccaria amethystina LaAM-08-1</name>
    <dbReference type="NCBI Taxonomy" id="1095629"/>
    <lineage>
        <taxon>Eukaryota</taxon>
        <taxon>Fungi</taxon>
        <taxon>Dikarya</taxon>
        <taxon>Basidiomycota</taxon>
        <taxon>Agaricomycotina</taxon>
        <taxon>Agaricomycetes</taxon>
        <taxon>Agaricomycetidae</taxon>
        <taxon>Agaricales</taxon>
        <taxon>Agaricineae</taxon>
        <taxon>Hydnangiaceae</taxon>
        <taxon>Laccaria</taxon>
    </lineage>
</organism>
<proteinExistence type="predicted"/>
<dbReference type="STRING" id="1095629.A0A0C9WYN0"/>
<accession>A0A0C9WYN0</accession>
<evidence type="ECO:0000313" key="1">
    <source>
        <dbReference type="EMBL" id="KIJ94053.1"/>
    </source>
</evidence>
<protein>
    <recommendedName>
        <fullName evidence="3">F-box domain-containing protein</fullName>
    </recommendedName>
</protein>
<sequence length="594" mass="68684">MQLPRDLIETIFHFAAANSKDFCDSICKVSTWSRSLAQCYLFVTLTITDAKSHFQALQITTGNIPHQPSQLTPGALVQNIWMDHFAESFVYIFGNCPNLRNLAIWCHMFESLANASNQAALKRLSEEAISRTQELHLFFITHENCGWTTDLFSAAKNSFIFPKIKRLQFSQIWDYRLFHFSSFSLLTHLALPCSDMRCHTIDGIDWLLKNAKNLEMLVVILMIDSLDEGERQKVENFILDKRHVQKGSVLYGYSTLSLDVQTEWFEETKGALSIWERAIQYTERMVHQHFLVQPKIECFDPIPLPHELIEIIFHFAAADSNDFCQNICRLSTWTRALAQRHLFVTLTITNPRSHFRALQLSAGNILHQPSQLVPGATVQNIWMDHFAESFVFIFENCPNLKNLAICFHAFMRLDHASSRTALIPLSNEAISRKQGLRLLFIIKENVASDAVNLSQTISFIFPRITRLRYSWTGNYAEIPLSRFSLLTHLAVPYTASQFDIFEETVPQLWDATQHLKMLVMIIMVDQLHALERRDVEDYIRMNRCTSNPGERLYGYAMLSQEVQTEWLEETKGGLDIWERAVQYTEQLVDQSRRA</sequence>
<dbReference type="HOGENOM" id="CLU_459313_0_0_1"/>
<dbReference type="Proteomes" id="UP000054477">
    <property type="component" value="Unassembled WGS sequence"/>
</dbReference>
<dbReference type="OrthoDB" id="2795673at2759"/>
<gene>
    <name evidence="1" type="ORF">K443DRAFT_684075</name>
</gene>
<evidence type="ECO:0008006" key="3">
    <source>
        <dbReference type="Google" id="ProtNLM"/>
    </source>
</evidence>
<name>A0A0C9WYN0_9AGAR</name>
<keyword evidence="2" id="KW-1185">Reference proteome</keyword>
<reference evidence="1 2" key="1">
    <citation type="submission" date="2014-04" db="EMBL/GenBank/DDBJ databases">
        <authorList>
            <consortium name="DOE Joint Genome Institute"/>
            <person name="Kuo A."/>
            <person name="Kohler A."/>
            <person name="Nagy L.G."/>
            <person name="Floudas D."/>
            <person name="Copeland A."/>
            <person name="Barry K.W."/>
            <person name="Cichocki N."/>
            <person name="Veneault-Fourrey C."/>
            <person name="LaButti K."/>
            <person name="Lindquist E.A."/>
            <person name="Lipzen A."/>
            <person name="Lundell T."/>
            <person name="Morin E."/>
            <person name="Murat C."/>
            <person name="Sun H."/>
            <person name="Tunlid A."/>
            <person name="Henrissat B."/>
            <person name="Grigoriev I.V."/>
            <person name="Hibbett D.S."/>
            <person name="Martin F."/>
            <person name="Nordberg H.P."/>
            <person name="Cantor M.N."/>
            <person name="Hua S.X."/>
        </authorList>
    </citation>
    <scope>NUCLEOTIDE SEQUENCE [LARGE SCALE GENOMIC DNA]</scope>
    <source>
        <strain evidence="1 2">LaAM-08-1</strain>
    </source>
</reference>
<reference evidence="2" key="2">
    <citation type="submission" date="2015-01" db="EMBL/GenBank/DDBJ databases">
        <title>Evolutionary Origins and Diversification of the Mycorrhizal Mutualists.</title>
        <authorList>
            <consortium name="DOE Joint Genome Institute"/>
            <consortium name="Mycorrhizal Genomics Consortium"/>
            <person name="Kohler A."/>
            <person name="Kuo A."/>
            <person name="Nagy L.G."/>
            <person name="Floudas D."/>
            <person name="Copeland A."/>
            <person name="Barry K.W."/>
            <person name="Cichocki N."/>
            <person name="Veneault-Fourrey C."/>
            <person name="LaButti K."/>
            <person name="Lindquist E.A."/>
            <person name="Lipzen A."/>
            <person name="Lundell T."/>
            <person name="Morin E."/>
            <person name="Murat C."/>
            <person name="Riley R."/>
            <person name="Ohm R."/>
            <person name="Sun H."/>
            <person name="Tunlid A."/>
            <person name="Henrissat B."/>
            <person name="Grigoriev I.V."/>
            <person name="Hibbett D.S."/>
            <person name="Martin F."/>
        </authorList>
    </citation>
    <scope>NUCLEOTIDE SEQUENCE [LARGE SCALE GENOMIC DNA]</scope>
    <source>
        <strain evidence="2">LaAM-08-1</strain>
    </source>
</reference>
<dbReference type="AlphaFoldDB" id="A0A0C9WYN0"/>
<evidence type="ECO:0000313" key="2">
    <source>
        <dbReference type="Proteomes" id="UP000054477"/>
    </source>
</evidence>